<evidence type="ECO:0000256" key="4">
    <source>
        <dbReference type="ARBA" id="ARBA00022605"/>
    </source>
</evidence>
<dbReference type="RefSeq" id="WP_003777225.1">
    <property type="nucleotide sequence ID" value="NZ_JH992958.1"/>
</dbReference>
<comment type="similarity">
    <text evidence="2 8">Belongs to the PHP hydrolase family. HisK subfamily.</text>
</comment>
<dbReference type="GO" id="GO:0004401">
    <property type="term" value="F:histidinol-phosphatase activity"/>
    <property type="evidence" value="ECO:0007669"/>
    <property type="project" value="UniProtKB-UniRule"/>
</dbReference>
<proteinExistence type="inferred from homology"/>
<dbReference type="HOGENOM" id="CLU_054611_3_1_9"/>
<dbReference type="InterPro" id="IPR004013">
    <property type="entry name" value="PHP_dom"/>
</dbReference>
<evidence type="ECO:0000256" key="8">
    <source>
        <dbReference type="RuleBase" id="RU366003"/>
    </source>
</evidence>
<dbReference type="EC" id="3.1.3.15" evidence="3 8"/>
<gene>
    <name evidence="10" type="ORF">HMPREF9698_00588</name>
</gene>
<keyword evidence="6 8" id="KW-0368">Histidine biosynthesis</keyword>
<evidence type="ECO:0000256" key="5">
    <source>
        <dbReference type="ARBA" id="ARBA00022801"/>
    </source>
</evidence>
<evidence type="ECO:0000313" key="10">
    <source>
        <dbReference type="EMBL" id="EKU93911.1"/>
    </source>
</evidence>
<comment type="pathway">
    <text evidence="1 8">Amino-acid biosynthesis; L-histidine biosynthesis; L-histidine from 5-phospho-alpha-D-ribose 1-diphosphate: step 8/9.</text>
</comment>
<dbReference type="UniPathway" id="UPA00031">
    <property type="reaction ID" value="UER00013"/>
</dbReference>
<accession>K9EDL0</accession>
<comment type="caution">
    <text evidence="10">The sequence shown here is derived from an EMBL/GenBank/DDBJ whole genome shotgun (WGS) entry which is preliminary data.</text>
</comment>
<dbReference type="Gene3D" id="3.20.20.140">
    <property type="entry name" value="Metal-dependent hydrolases"/>
    <property type="match status" value="1"/>
</dbReference>
<evidence type="ECO:0000256" key="6">
    <source>
        <dbReference type="ARBA" id="ARBA00023102"/>
    </source>
</evidence>
<dbReference type="EMBL" id="AGXA01000013">
    <property type="protein sequence ID" value="EKU93911.1"/>
    <property type="molecule type" value="Genomic_DNA"/>
</dbReference>
<dbReference type="Pfam" id="PF02811">
    <property type="entry name" value="PHP"/>
    <property type="match status" value="1"/>
</dbReference>
<keyword evidence="4 8" id="KW-0028">Amino-acid biosynthesis</keyword>
<evidence type="ECO:0000313" key="11">
    <source>
        <dbReference type="Proteomes" id="UP000009875"/>
    </source>
</evidence>
<dbReference type="OrthoDB" id="9775255at2"/>
<evidence type="ECO:0000256" key="2">
    <source>
        <dbReference type="ARBA" id="ARBA00009152"/>
    </source>
</evidence>
<evidence type="ECO:0000256" key="7">
    <source>
        <dbReference type="ARBA" id="ARBA00049158"/>
    </source>
</evidence>
<evidence type="ECO:0000259" key="9">
    <source>
        <dbReference type="Pfam" id="PF02811"/>
    </source>
</evidence>
<dbReference type="eggNOG" id="COG1387">
    <property type="taxonomic scope" value="Bacteria"/>
</dbReference>
<dbReference type="STRING" id="883081.HMPREF9698_00588"/>
<evidence type="ECO:0000256" key="3">
    <source>
        <dbReference type="ARBA" id="ARBA00013085"/>
    </source>
</evidence>
<keyword evidence="5 8" id="KW-0378">Hydrolase</keyword>
<reference evidence="10 11" key="1">
    <citation type="submission" date="2012-09" db="EMBL/GenBank/DDBJ databases">
        <title>The Genome Sequence of Alloiococcus otitis ATCC 51267.</title>
        <authorList>
            <consortium name="The Broad Institute Genome Sequencing Platform"/>
            <person name="Earl A."/>
            <person name="Ward D."/>
            <person name="Feldgarden M."/>
            <person name="Gevers D."/>
            <person name="Huys G."/>
            <person name="Walker B."/>
            <person name="Young S.K."/>
            <person name="Zeng Q."/>
            <person name="Gargeya S."/>
            <person name="Fitzgerald M."/>
            <person name="Haas B."/>
            <person name="Abouelleil A."/>
            <person name="Alvarado L."/>
            <person name="Arachchi H.M."/>
            <person name="Berlin A.M."/>
            <person name="Chapman S.B."/>
            <person name="Goldberg J."/>
            <person name="Griggs A."/>
            <person name="Gujja S."/>
            <person name="Hansen M."/>
            <person name="Howarth C."/>
            <person name="Imamovic A."/>
            <person name="Larimer J."/>
            <person name="McCowen C."/>
            <person name="Montmayeur A."/>
            <person name="Murphy C."/>
            <person name="Neiman D."/>
            <person name="Pearson M."/>
            <person name="Priest M."/>
            <person name="Roberts A."/>
            <person name="Saif S."/>
            <person name="Shea T."/>
            <person name="Sisk P."/>
            <person name="Sykes S."/>
            <person name="Wortman J."/>
            <person name="Nusbaum C."/>
            <person name="Birren B."/>
        </authorList>
    </citation>
    <scope>NUCLEOTIDE SEQUENCE [LARGE SCALE GENOMIC DNA]</scope>
    <source>
        <strain evidence="10 11">ATCC 51267</strain>
    </source>
</reference>
<dbReference type="InterPro" id="IPR010140">
    <property type="entry name" value="Histidinol_P_phosphatase_HisJ"/>
</dbReference>
<name>K9EDL0_9LACT</name>
<comment type="catalytic activity">
    <reaction evidence="7 8">
        <text>L-histidinol phosphate + H2O = L-histidinol + phosphate</text>
        <dbReference type="Rhea" id="RHEA:14465"/>
        <dbReference type="ChEBI" id="CHEBI:15377"/>
        <dbReference type="ChEBI" id="CHEBI:43474"/>
        <dbReference type="ChEBI" id="CHEBI:57699"/>
        <dbReference type="ChEBI" id="CHEBI:57980"/>
        <dbReference type="EC" id="3.1.3.15"/>
    </reaction>
</comment>
<organism evidence="10 11">
    <name type="scientific">Alloiococcus otitis ATCC 51267</name>
    <dbReference type="NCBI Taxonomy" id="883081"/>
    <lineage>
        <taxon>Bacteria</taxon>
        <taxon>Bacillati</taxon>
        <taxon>Bacillota</taxon>
        <taxon>Bacilli</taxon>
        <taxon>Lactobacillales</taxon>
        <taxon>Carnobacteriaceae</taxon>
        <taxon>Alloiococcus</taxon>
    </lineage>
</organism>
<dbReference type="AlphaFoldDB" id="K9EDL0"/>
<dbReference type="SUPFAM" id="SSF89550">
    <property type="entry name" value="PHP domain-like"/>
    <property type="match status" value="1"/>
</dbReference>
<dbReference type="Proteomes" id="UP000009875">
    <property type="component" value="Unassembled WGS sequence"/>
</dbReference>
<dbReference type="PANTHER" id="PTHR21039">
    <property type="entry name" value="HISTIDINOL PHOSPHATASE-RELATED"/>
    <property type="match status" value="1"/>
</dbReference>
<dbReference type="PANTHER" id="PTHR21039:SF0">
    <property type="entry name" value="HISTIDINOL-PHOSPHATASE"/>
    <property type="match status" value="1"/>
</dbReference>
<protein>
    <recommendedName>
        <fullName evidence="3 8">Histidinol-phosphatase</fullName>
        <shortName evidence="8">HolPase</shortName>
        <ecNumber evidence="3 8">3.1.3.15</ecNumber>
    </recommendedName>
</protein>
<feature type="domain" description="PHP" evidence="9">
    <location>
        <begin position="5"/>
        <end position="186"/>
    </location>
</feature>
<sequence>MELFDTHCHCQLSFDSQASMGSYMDQADHYLIFTDHLEYHNPYFDTYPDHVPDFDQILARQAAFKQAGLDLLLGVEVGFLASHTKAIAKVLDTYDFDAILLSCHQNGHYDYMDEAIKDQVDDPIEEYFINLLDAVKTFPQANIFCHFDYGLRIHDLQVSDLKPYESLIIPIFQAVIEADMAFELNSKSIYRYGNKELYDYAIDLFQSLGGRRFSLGSDAHQACDLCLNFEDSKQILKSHGVEKVSVFLNQQAHEVKI</sequence>
<dbReference type="GO" id="GO:0005737">
    <property type="term" value="C:cytoplasm"/>
    <property type="evidence" value="ECO:0007669"/>
    <property type="project" value="TreeGrafter"/>
</dbReference>
<evidence type="ECO:0000256" key="1">
    <source>
        <dbReference type="ARBA" id="ARBA00004970"/>
    </source>
</evidence>
<dbReference type="InterPro" id="IPR016195">
    <property type="entry name" value="Pol/histidinol_Pase-like"/>
</dbReference>
<dbReference type="GO" id="GO:0000105">
    <property type="term" value="P:L-histidine biosynthetic process"/>
    <property type="evidence" value="ECO:0007669"/>
    <property type="project" value="UniProtKB-UniRule"/>
</dbReference>
<keyword evidence="11" id="KW-1185">Reference proteome</keyword>